<evidence type="ECO:0000313" key="8">
    <source>
        <dbReference type="EMBL" id="PLW82892.1"/>
    </source>
</evidence>
<protein>
    <submittedName>
        <fullName evidence="8">AraC family transcriptional regulator</fullName>
    </submittedName>
</protein>
<proteinExistence type="inferred from homology"/>
<sequence length="200" mass="22238">MNRLATCYYTLTDSLRVRLRYFDWLAPLALRLYLVPVFWIAGTRKIAGMDSTIEWFGSADWGLGLPFPALFAYLAAYTEAIGALLLLLGLATRWATLPLLVTMAVAACKVHWANGWAAIADSSSPEVAQRLGTAREILREHGNYSWLTEHGNLVVLNNGIEFAATYFVMLLALLVLGGGRYVSADYYLSRLYPRGNISRP</sequence>
<feature type="transmembrane region" description="Helical" evidence="7">
    <location>
        <begin position="61"/>
        <end position="87"/>
    </location>
</feature>
<evidence type="ECO:0000256" key="3">
    <source>
        <dbReference type="ARBA" id="ARBA00022475"/>
    </source>
</evidence>
<evidence type="ECO:0000256" key="5">
    <source>
        <dbReference type="ARBA" id="ARBA00022989"/>
    </source>
</evidence>
<dbReference type="RefSeq" id="WP_101520492.1">
    <property type="nucleotide sequence ID" value="NZ_PKLZ01000003.1"/>
</dbReference>
<comment type="subcellular location">
    <subcellularLocation>
        <location evidence="1">Cell membrane</location>
        <topology evidence="1">Multi-pass membrane protein</topology>
    </subcellularLocation>
</comment>
<keyword evidence="6 7" id="KW-0472">Membrane</keyword>
<accession>A0A2N5Y3C1</accession>
<name>A0A2N5Y3C1_9GAMM</name>
<evidence type="ECO:0000256" key="4">
    <source>
        <dbReference type="ARBA" id="ARBA00022692"/>
    </source>
</evidence>
<comment type="similarity">
    <text evidence="2">Belongs to the DoxX family.</text>
</comment>
<dbReference type="InterPro" id="IPR032808">
    <property type="entry name" value="DoxX"/>
</dbReference>
<dbReference type="EMBL" id="PKLZ01000003">
    <property type="protein sequence ID" value="PLW82892.1"/>
    <property type="molecule type" value="Genomic_DNA"/>
</dbReference>
<organism evidence="8 9">
    <name type="scientific">Kineobactrum sediminis</name>
    <dbReference type="NCBI Taxonomy" id="1905677"/>
    <lineage>
        <taxon>Bacteria</taxon>
        <taxon>Pseudomonadati</taxon>
        <taxon>Pseudomonadota</taxon>
        <taxon>Gammaproteobacteria</taxon>
        <taxon>Cellvibrionales</taxon>
        <taxon>Halieaceae</taxon>
        <taxon>Kineobactrum</taxon>
    </lineage>
</organism>
<dbReference type="GO" id="GO:0005886">
    <property type="term" value="C:plasma membrane"/>
    <property type="evidence" value="ECO:0007669"/>
    <property type="project" value="UniProtKB-SubCell"/>
</dbReference>
<dbReference type="AlphaFoldDB" id="A0A2N5Y3C1"/>
<evidence type="ECO:0000313" key="9">
    <source>
        <dbReference type="Proteomes" id="UP000234845"/>
    </source>
</evidence>
<keyword evidence="5 7" id="KW-1133">Transmembrane helix</keyword>
<keyword evidence="4 7" id="KW-0812">Transmembrane</keyword>
<dbReference type="OrthoDB" id="346004at2"/>
<keyword evidence="3" id="KW-1003">Cell membrane</keyword>
<feature type="transmembrane region" description="Helical" evidence="7">
    <location>
        <begin position="94"/>
        <end position="112"/>
    </location>
</feature>
<evidence type="ECO:0000256" key="6">
    <source>
        <dbReference type="ARBA" id="ARBA00023136"/>
    </source>
</evidence>
<evidence type="ECO:0000256" key="7">
    <source>
        <dbReference type="SAM" id="Phobius"/>
    </source>
</evidence>
<dbReference type="InterPro" id="IPR051907">
    <property type="entry name" value="DoxX-like_oxidoreductase"/>
</dbReference>
<feature type="transmembrane region" description="Helical" evidence="7">
    <location>
        <begin position="21"/>
        <end position="41"/>
    </location>
</feature>
<feature type="transmembrane region" description="Helical" evidence="7">
    <location>
        <begin position="163"/>
        <end position="182"/>
    </location>
</feature>
<evidence type="ECO:0000256" key="2">
    <source>
        <dbReference type="ARBA" id="ARBA00006679"/>
    </source>
</evidence>
<gene>
    <name evidence="8" type="ORF">CWI75_05455</name>
</gene>
<dbReference type="PANTHER" id="PTHR33452">
    <property type="entry name" value="OXIDOREDUCTASE CATD-RELATED"/>
    <property type="match status" value="1"/>
</dbReference>
<dbReference type="Pfam" id="PF07681">
    <property type="entry name" value="DoxX"/>
    <property type="match status" value="1"/>
</dbReference>
<dbReference type="Proteomes" id="UP000234845">
    <property type="component" value="Unassembled WGS sequence"/>
</dbReference>
<reference evidence="9" key="1">
    <citation type="submission" date="2017-11" db="EMBL/GenBank/DDBJ databases">
        <title>The draft genome sequence of Chromatocurvus sp. F02.</title>
        <authorList>
            <person name="Du Z.-J."/>
            <person name="Chang Y.-Q."/>
        </authorList>
    </citation>
    <scope>NUCLEOTIDE SEQUENCE [LARGE SCALE GENOMIC DNA]</scope>
    <source>
        <strain evidence="9">F02</strain>
    </source>
</reference>
<dbReference type="PANTHER" id="PTHR33452:SF19">
    <property type="entry name" value="DOXX FAMILY PROTEIN"/>
    <property type="match status" value="1"/>
</dbReference>
<comment type="caution">
    <text evidence="8">The sequence shown here is derived from an EMBL/GenBank/DDBJ whole genome shotgun (WGS) entry which is preliminary data.</text>
</comment>
<keyword evidence="9" id="KW-1185">Reference proteome</keyword>
<evidence type="ECO:0000256" key="1">
    <source>
        <dbReference type="ARBA" id="ARBA00004651"/>
    </source>
</evidence>